<proteinExistence type="predicted"/>
<accession>A0A699GLM8</accession>
<organism evidence="2">
    <name type="scientific">Tanacetum cinerariifolium</name>
    <name type="common">Dalmatian daisy</name>
    <name type="synonym">Chrysanthemum cinerariifolium</name>
    <dbReference type="NCBI Taxonomy" id="118510"/>
    <lineage>
        <taxon>Eukaryota</taxon>
        <taxon>Viridiplantae</taxon>
        <taxon>Streptophyta</taxon>
        <taxon>Embryophyta</taxon>
        <taxon>Tracheophyta</taxon>
        <taxon>Spermatophyta</taxon>
        <taxon>Magnoliopsida</taxon>
        <taxon>eudicotyledons</taxon>
        <taxon>Gunneridae</taxon>
        <taxon>Pentapetalae</taxon>
        <taxon>asterids</taxon>
        <taxon>campanulids</taxon>
        <taxon>Asterales</taxon>
        <taxon>Asteraceae</taxon>
        <taxon>Asteroideae</taxon>
        <taxon>Anthemideae</taxon>
        <taxon>Anthemidinae</taxon>
        <taxon>Tanacetum</taxon>
    </lineage>
</organism>
<reference evidence="2" key="1">
    <citation type="journal article" date="2019" name="Sci. Rep.">
        <title>Draft genome of Tanacetum cinerariifolium, the natural source of mosquito coil.</title>
        <authorList>
            <person name="Yamashiro T."/>
            <person name="Shiraishi A."/>
            <person name="Satake H."/>
            <person name="Nakayama K."/>
        </authorList>
    </citation>
    <scope>NUCLEOTIDE SEQUENCE</scope>
</reference>
<comment type="caution">
    <text evidence="2">The sequence shown here is derived from an EMBL/GenBank/DDBJ whole genome shotgun (WGS) entry which is preliminary data.</text>
</comment>
<keyword evidence="1" id="KW-0732">Signal</keyword>
<dbReference type="AlphaFoldDB" id="A0A699GLM8"/>
<dbReference type="EMBL" id="BKCJ010000082">
    <property type="protein sequence ID" value="GEU29598.1"/>
    <property type="molecule type" value="Genomic_DNA"/>
</dbReference>
<protein>
    <submittedName>
        <fullName evidence="2">Uncharacterized protein</fullName>
    </submittedName>
</protein>
<gene>
    <name evidence="2" type="ORF">Tci_001576</name>
</gene>
<evidence type="ECO:0000313" key="2">
    <source>
        <dbReference type="EMBL" id="GEU29598.1"/>
    </source>
</evidence>
<feature type="chain" id="PRO_5025613614" evidence="1">
    <location>
        <begin position="31"/>
        <end position="99"/>
    </location>
</feature>
<evidence type="ECO:0000256" key="1">
    <source>
        <dbReference type="SAM" id="SignalP"/>
    </source>
</evidence>
<feature type="signal peptide" evidence="1">
    <location>
        <begin position="1"/>
        <end position="30"/>
    </location>
</feature>
<sequence>MVFVLHMLIPIRRLLLQLLLINLRMRSFQSKLHNILSMDNIVVTEVIVNGMQHHQKPSISEIFKPEGCLCVADVGVAYAVVDAFAGVRVAGAGFSNSCC</sequence>
<name>A0A699GLM8_TANCI</name>